<proteinExistence type="predicted"/>
<feature type="domain" description="PknH-like extracellular" evidence="2">
    <location>
        <begin position="122"/>
        <end position="309"/>
    </location>
</feature>
<dbReference type="GO" id="GO:0004674">
    <property type="term" value="F:protein serine/threonine kinase activity"/>
    <property type="evidence" value="ECO:0007669"/>
    <property type="project" value="UniProtKB-EC"/>
</dbReference>
<dbReference type="EC" id="2.7.11.1" evidence="3"/>
<accession>A0A448I8V2</accession>
<keyword evidence="3" id="KW-0808">Transferase</keyword>
<dbReference type="InterPro" id="IPR038232">
    <property type="entry name" value="PknH-like_Extracell_sf"/>
</dbReference>
<protein>
    <submittedName>
        <fullName evidence="3">Lipoprotein lpph</fullName>
        <ecNumber evidence="3">2.7.11.1</ecNumber>
    </submittedName>
</protein>
<dbReference type="Gene3D" id="3.40.1000.70">
    <property type="entry name" value="PknH-like extracellular domain"/>
    <property type="match status" value="1"/>
</dbReference>
<dbReference type="InterPro" id="IPR026954">
    <property type="entry name" value="PknH-like_Extracell"/>
</dbReference>
<name>A0A448I8V2_MYCCI</name>
<sequence>MNAPIPGFAGHSDEKTVRIAPRGAHGHGPGPAPQPVAAPYWSARPQVPPWQPPPPRPAGRRTLWIALSASVALGAALIGTVVAVTGNDSDAPTPAPSVTPAAADTADDPSIPGDEADEIAPVPVAALSGLLLNLPEAAAVAGSATMAGSPLSGERIYEAMADEPYVDGDCASLSPGQLLAYRGSGFTASRQQFLAGETPQRKVVQTVVAFSDAAAAQNYVAAAAPKWRACENRTVNLGVVGGDPIFWAVAGVGESGGILAATKIEEGGGGWVCQDGLAARNNVVIDFAICGENVPESVVPAYVDKVADKIEGIGG</sequence>
<evidence type="ECO:0000259" key="2">
    <source>
        <dbReference type="Pfam" id="PF14032"/>
    </source>
</evidence>
<dbReference type="EMBL" id="LR134355">
    <property type="protein sequence ID" value="VEG48852.1"/>
    <property type="molecule type" value="Genomic_DNA"/>
</dbReference>
<feature type="region of interest" description="Disordered" evidence="1">
    <location>
        <begin position="20"/>
        <end position="56"/>
    </location>
</feature>
<gene>
    <name evidence="3" type="primary">lppH_2</name>
    <name evidence="3" type="ORF">NCTC10485_03154</name>
</gene>
<evidence type="ECO:0000313" key="4">
    <source>
        <dbReference type="Proteomes" id="UP000282551"/>
    </source>
</evidence>
<organism evidence="3 4">
    <name type="scientific">Mycolicibacterium chitae</name>
    <name type="common">Mycobacterium chitae</name>
    <dbReference type="NCBI Taxonomy" id="1792"/>
    <lineage>
        <taxon>Bacteria</taxon>
        <taxon>Bacillati</taxon>
        <taxon>Actinomycetota</taxon>
        <taxon>Actinomycetes</taxon>
        <taxon>Mycobacteriales</taxon>
        <taxon>Mycobacteriaceae</taxon>
        <taxon>Mycolicibacterium</taxon>
    </lineage>
</organism>
<dbReference type="Proteomes" id="UP000282551">
    <property type="component" value="Chromosome"/>
</dbReference>
<evidence type="ECO:0000313" key="3">
    <source>
        <dbReference type="EMBL" id="VEG48852.1"/>
    </source>
</evidence>
<reference evidence="3 4" key="1">
    <citation type="submission" date="2018-12" db="EMBL/GenBank/DDBJ databases">
        <authorList>
            <consortium name="Pathogen Informatics"/>
        </authorList>
    </citation>
    <scope>NUCLEOTIDE SEQUENCE [LARGE SCALE GENOMIC DNA]</scope>
    <source>
        <strain evidence="3 4">NCTC10485</strain>
    </source>
</reference>
<keyword evidence="3" id="KW-0449">Lipoprotein</keyword>
<dbReference type="AlphaFoldDB" id="A0A448I8V2"/>
<dbReference type="OrthoDB" id="4693756at2"/>
<evidence type="ECO:0000256" key="1">
    <source>
        <dbReference type="SAM" id="MobiDB-lite"/>
    </source>
</evidence>
<dbReference type="RefSeq" id="WP_126334593.1">
    <property type="nucleotide sequence ID" value="NZ_AP022604.1"/>
</dbReference>
<feature type="compositionally biased region" description="Pro residues" evidence="1">
    <location>
        <begin position="46"/>
        <end position="56"/>
    </location>
</feature>
<keyword evidence="4" id="KW-1185">Reference proteome</keyword>
<dbReference type="Pfam" id="PF14032">
    <property type="entry name" value="PknH_C"/>
    <property type="match status" value="1"/>
</dbReference>